<reference evidence="5" key="1">
    <citation type="journal article" date="2020" name="Stud. Mycol.">
        <title>101 Dothideomycetes genomes: a test case for predicting lifestyles and emergence of pathogens.</title>
        <authorList>
            <person name="Haridas S."/>
            <person name="Albert R."/>
            <person name="Binder M."/>
            <person name="Bloem J."/>
            <person name="Labutti K."/>
            <person name="Salamov A."/>
            <person name="Andreopoulos B."/>
            <person name="Baker S."/>
            <person name="Barry K."/>
            <person name="Bills G."/>
            <person name="Bluhm B."/>
            <person name="Cannon C."/>
            <person name="Castanera R."/>
            <person name="Culley D."/>
            <person name="Daum C."/>
            <person name="Ezra D."/>
            <person name="Gonzalez J."/>
            <person name="Henrissat B."/>
            <person name="Kuo A."/>
            <person name="Liang C."/>
            <person name="Lipzen A."/>
            <person name="Lutzoni F."/>
            <person name="Magnuson J."/>
            <person name="Mondo S."/>
            <person name="Nolan M."/>
            <person name="Ohm R."/>
            <person name="Pangilinan J."/>
            <person name="Park H.-J."/>
            <person name="Ramirez L."/>
            <person name="Alfaro M."/>
            <person name="Sun H."/>
            <person name="Tritt A."/>
            <person name="Yoshinaga Y."/>
            <person name="Zwiers L.-H."/>
            <person name="Turgeon B."/>
            <person name="Goodwin S."/>
            <person name="Spatafora J."/>
            <person name="Crous P."/>
            <person name="Grigoriev I."/>
        </authorList>
    </citation>
    <scope>NUCLEOTIDE SEQUENCE</scope>
    <source>
        <strain evidence="5">CBS 107.79</strain>
    </source>
</reference>
<evidence type="ECO:0000313" key="5">
    <source>
        <dbReference type="EMBL" id="KAF1978820.1"/>
    </source>
</evidence>
<dbReference type="CDD" id="cd00067">
    <property type="entry name" value="GAL4"/>
    <property type="match status" value="1"/>
</dbReference>
<keyword evidence="6" id="KW-1185">Reference proteome</keyword>
<keyword evidence="2" id="KW-0539">Nucleus</keyword>
<evidence type="ECO:0000256" key="1">
    <source>
        <dbReference type="ARBA" id="ARBA00004123"/>
    </source>
</evidence>
<protein>
    <recommendedName>
        <fullName evidence="4">Zn(2)-C6 fungal-type domain-containing protein</fullName>
    </recommendedName>
</protein>
<feature type="compositionally biased region" description="Low complexity" evidence="3">
    <location>
        <begin position="86"/>
        <end position="96"/>
    </location>
</feature>
<name>A0A6A5VQE1_9PLEO</name>
<dbReference type="Pfam" id="PF11951">
    <property type="entry name" value="Fungal_trans_2"/>
    <property type="match status" value="1"/>
</dbReference>
<dbReference type="Pfam" id="PF00172">
    <property type="entry name" value="Zn_clus"/>
    <property type="match status" value="1"/>
</dbReference>
<dbReference type="PROSITE" id="PS50048">
    <property type="entry name" value="ZN2_CY6_FUNGAL_2"/>
    <property type="match status" value="1"/>
</dbReference>
<dbReference type="GO" id="GO:0008270">
    <property type="term" value="F:zinc ion binding"/>
    <property type="evidence" value="ECO:0007669"/>
    <property type="project" value="InterPro"/>
</dbReference>
<dbReference type="InterPro" id="IPR001138">
    <property type="entry name" value="Zn2Cys6_DnaBD"/>
</dbReference>
<evidence type="ECO:0000259" key="4">
    <source>
        <dbReference type="PROSITE" id="PS50048"/>
    </source>
</evidence>
<dbReference type="OrthoDB" id="5386330at2759"/>
<dbReference type="PANTHER" id="PTHR37534:SF48">
    <property type="entry name" value="FINGER DOMAIN PROTEIN, PUTATIVE-RELATED"/>
    <property type="match status" value="1"/>
</dbReference>
<dbReference type="SMART" id="SM00066">
    <property type="entry name" value="GAL4"/>
    <property type="match status" value="1"/>
</dbReference>
<dbReference type="AlphaFoldDB" id="A0A6A5VQE1"/>
<dbReference type="InterPro" id="IPR021858">
    <property type="entry name" value="Fun_TF"/>
</dbReference>
<dbReference type="GO" id="GO:0000976">
    <property type="term" value="F:transcription cis-regulatory region binding"/>
    <property type="evidence" value="ECO:0007669"/>
    <property type="project" value="TreeGrafter"/>
</dbReference>
<dbReference type="PANTHER" id="PTHR37534">
    <property type="entry name" value="TRANSCRIPTIONAL ACTIVATOR PROTEIN UGA3"/>
    <property type="match status" value="1"/>
</dbReference>
<dbReference type="GO" id="GO:0045944">
    <property type="term" value="P:positive regulation of transcription by RNA polymerase II"/>
    <property type="evidence" value="ECO:0007669"/>
    <property type="project" value="TreeGrafter"/>
</dbReference>
<accession>A0A6A5VQE1</accession>
<sequence>MDSAIDTRKAKRQCWECLKRRLVCDYTMPHCKKCLKRGLKECPGYDAQKPLQWVEPGKITSRERTKPSKHSNLVLPVLQSRPPPMRESSSDTSGSRRTTRSDETDWFEQQELLLMYQKAFADLQSLDQVDQIMMLENRDKIEEVLRKGSKDEASKMLKMEKDPLKGLRRVLRYIRLEKLPTYNLQSDTSEVVQAIQYFNTRVIPENTGPEFALVHNPQIMFFPMSALHLLTPAMHSSFVCIALQHYILRLPPGASKQALVANGPKIWQYRGEAIRELSRRVSDQRTMYSLATITSIVVFLTNELQAQTLPDWRTHIDSLMRIIKIRGGLMKLYRSTFYMHPTVVLFHLVVVASNSTSPADDQVVLAPTLKDELDNAEELYHELFPYCLCPPPVFFFIIRVTHLRREASQAQVLGDDIIDLMLLARGLLSQIEGFLVNDWAQPGDDYVDWLTIGLTYKHAVAVYCIMSLQSSGLLPITPDTIAQLEHHGALLGEHIRTAFAKQRLRRFVSWPLVVAGTEAGYRGEARRKWVEDCCVELARFLGTNCPLNIKAVLRRYWASGTPGWDSCFHKPFAFMF</sequence>
<dbReference type="InterPro" id="IPR036864">
    <property type="entry name" value="Zn2-C6_fun-type_DNA-bd_sf"/>
</dbReference>
<dbReference type="GO" id="GO:0000981">
    <property type="term" value="F:DNA-binding transcription factor activity, RNA polymerase II-specific"/>
    <property type="evidence" value="ECO:0007669"/>
    <property type="project" value="InterPro"/>
</dbReference>
<comment type="subcellular location">
    <subcellularLocation>
        <location evidence="1">Nucleus</location>
    </subcellularLocation>
</comment>
<dbReference type="GO" id="GO:0005634">
    <property type="term" value="C:nucleus"/>
    <property type="evidence" value="ECO:0007669"/>
    <property type="project" value="UniProtKB-SubCell"/>
</dbReference>
<feature type="domain" description="Zn(2)-C6 fungal-type" evidence="4">
    <location>
        <begin position="13"/>
        <end position="42"/>
    </location>
</feature>
<gene>
    <name evidence="5" type="ORF">BU23DRAFT_524363</name>
</gene>
<dbReference type="SUPFAM" id="SSF57701">
    <property type="entry name" value="Zn2/Cys6 DNA-binding domain"/>
    <property type="match status" value="1"/>
</dbReference>
<evidence type="ECO:0000313" key="6">
    <source>
        <dbReference type="Proteomes" id="UP000800036"/>
    </source>
</evidence>
<feature type="region of interest" description="Disordered" evidence="3">
    <location>
        <begin position="56"/>
        <end position="103"/>
    </location>
</feature>
<dbReference type="Proteomes" id="UP000800036">
    <property type="component" value="Unassembled WGS sequence"/>
</dbReference>
<evidence type="ECO:0000256" key="3">
    <source>
        <dbReference type="SAM" id="MobiDB-lite"/>
    </source>
</evidence>
<organism evidence="5 6">
    <name type="scientific">Bimuria novae-zelandiae CBS 107.79</name>
    <dbReference type="NCBI Taxonomy" id="1447943"/>
    <lineage>
        <taxon>Eukaryota</taxon>
        <taxon>Fungi</taxon>
        <taxon>Dikarya</taxon>
        <taxon>Ascomycota</taxon>
        <taxon>Pezizomycotina</taxon>
        <taxon>Dothideomycetes</taxon>
        <taxon>Pleosporomycetidae</taxon>
        <taxon>Pleosporales</taxon>
        <taxon>Massarineae</taxon>
        <taxon>Didymosphaeriaceae</taxon>
        <taxon>Bimuria</taxon>
    </lineage>
</organism>
<dbReference type="EMBL" id="ML976659">
    <property type="protein sequence ID" value="KAF1978820.1"/>
    <property type="molecule type" value="Genomic_DNA"/>
</dbReference>
<evidence type="ECO:0000256" key="2">
    <source>
        <dbReference type="ARBA" id="ARBA00023242"/>
    </source>
</evidence>
<proteinExistence type="predicted"/>